<dbReference type="InterPro" id="IPR056170">
    <property type="entry name" value="Znf_IFT121-like"/>
</dbReference>
<keyword evidence="12" id="KW-0966">Cell projection</keyword>
<dbReference type="InterPro" id="IPR015943">
    <property type="entry name" value="WD40/YVTN_repeat-like_dom_sf"/>
</dbReference>
<dbReference type="GO" id="GO:0035721">
    <property type="term" value="P:intraciliary retrograde transport"/>
    <property type="evidence" value="ECO:0007669"/>
    <property type="project" value="InterPro"/>
</dbReference>
<dbReference type="SUPFAM" id="SSF69322">
    <property type="entry name" value="Tricorn protease domain 2"/>
    <property type="match status" value="1"/>
</dbReference>
<dbReference type="Pfam" id="PF23145">
    <property type="entry name" value="Zf_2nd_IFT121"/>
    <property type="match status" value="1"/>
</dbReference>
<dbReference type="SUPFAM" id="SSF48452">
    <property type="entry name" value="TPR-like"/>
    <property type="match status" value="1"/>
</dbReference>
<dbReference type="Pfam" id="PF24762">
    <property type="entry name" value="TPR_IF140-IFT172"/>
    <property type="match status" value="1"/>
</dbReference>
<sequence>MKRVFTLLEKTWLGTPIWFTWQKTSGNYLAVTGADHIVKIFDRHGQQRSEINLSGNCVAMDWDKDGDILAVIAEKSSYIYLWDANTNKTSQLDSGMRDQMSFLLWSKFGSFLAVGTVKGNLLIYNRQTSRKIPVLGKHTKRITCGCWNAENMLALGGEDKMITVSNQEGDTIRQTPVRSEPSDMQFSMMKTDDRTSAAESTISVVVGKKTLFLFNLSEPDNPIDLEFQQQYGNIVCYSWYGDGYIMIGFSRGIFVVISTHVREIGQEIFQAHDHKDSLTSIAVSQTLNKAATCGDNCIKIHDLADLKDMYAIINLDDENKGLGTLSWTEDGQLLALSTQSGSLHVFLTKLPILGDACSTRIAYLTSLLEVTVANPVEGELPVTVSVHVEPNFVAVGLYHLAVGMNNRAWFYVLEENAVKKLKDMEYLGTVASICLHSDYAAALFEGKVQLHLIESEVLDAQEERETRLFPAVDDKCRILCHALTSDFLIYGTDVKDATYEIPDFPPTIKGVLWENWPVDKGVFIAYDDDKVYTYVFHKDTIQGSKVILAGGTKVPFSHKPLLLYNGELTCQTQSGKINNIYLSTHSFLESLKDVGPNERRQMLTQTLMLKRFPDAWEVCKILNDHAAWNELARACLYHMEVEFAIRVYRTIGNVGMVMSLEQIKGIEDCHLLAGHLAMFTSDFNLAQDLYLASSCPVAALEMRRDLQHWDSALQLAKRLAPDQIPFISKEYAIQLEFTGDYVNALAHYEKGITGDNKEHDEVCLAGIAQMSIRMGDIRRGVSQALKHPSRVLKRDCGAILENMKQFSEAAQLYEKGLYYDKAASVYIRCKNWAKVGELLPHVSSPKIHLQFAKAKEADGRYKEAVVAYENAKQWNSVIRIYLDHLNNPEKAVRIVRETQSLDGAKMVARFFLQLGDYGSAIQFLVMSKCNNEAFTLAQQHNKMEIYVDVIGSGDTTNEDYQSIALYFEGEKRHFQAGKFFLLCGQYARALKHFLKCPNSEDNAALEMAIETVGQAKDDVLTSQLIDHLMGESDGMPKDAKYLFRLYMALKQYREAARTAIIIAREEQSAGNYRNAHDVLFSMYAELKAQKIKIPSEMATNLMILHSYILVKIHVKNGDHMKGARMLIRVANNISKFPSHIVPILTSTVIECHRAGLKNSAFSFAATLMRPEYRNKIDAKYKKKIEAMVRRPDTSETEEATTPCPFCEFLLPECELLCPGCKNNIPYCIATGRHMLKDDWTVCPHCDFPALYSEFKRMLNTERTCPMCSERLNLAQLKKISDYTQYLQTEVEQ</sequence>
<dbReference type="PANTHER" id="PTHR14920">
    <property type="entry name" value="OSMOTIC AVOIDANCE ABNORMAL PROTEIN 1/WD REPEAT MEMBRANE PROTEIN"/>
    <property type="match status" value="1"/>
</dbReference>
<feature type="domain" description="WDR19 WD40 repeat" evidence="17">
    <location>
        <begin position="494"/>
        <end position="585"/>
    </location>
</feature>
<dbReference type="PANTHER" id="PTHR14920:SF2">
    <property type="entry name" value="WD REPEAT-CONTAINING PROTEIN 19"/>
    <property type="match status" value="1"/>
</dbReference>
<dbReference type="InterPro" id="IPR056168">
    <property type="entry name" value="TPR_IF140/IFT172/WDR19"/>
</dbReference>
<name>A0A8D2BLJ2_PIG</name>
<keyword evidence="11" id="KW-0206">Cytoskeleton</keyword>
<feature type="domain" description="WDR19 first beta-propeller" evidence="19">
    <location>
        <begin position="18"/>
        <end position="341"/>
    </location>
</feature>
<gene>
    <name evidence="21" type="primary">WDR19</name>
</gene>
<comment type="function">
    <text evidence="13">As component of the IFT complex A (IFT-A), a complex required for retrograde ciliary transport and entry into cilia of G protein-coupled receptors (GPCRs), it is involved in cilia function and/or assembly. Essential for functional IFT-A assembly and ciliary entry of GPCRs. Associates with the BBSome complex to mediate ciliary transport.</text>
</comment>
<evidence type="ECO:0000256" key="15">
    <source>
        <dbReference type="ARBA" id="ARBA00070579"/>
    </source>
</evidence>
<feature type="domain" description="IFT121-like zinc finger" evidence="18">
    <location>
        <begin position="1225"/>
        <end position="1270"/>
    </location>
</feature>
<dbReference type="InterPro" id="IPR039468">
    <property type="entry name" value="WDR19_WD40_rpt"/>
</dbReference>
<dbReference type="GO" id="GO:0001750">
    <property type="term" value="C:photoreceptor outer segment"/>
    <property type="evidence" value="ECO:0007669"/>
    <property type="project" value="UniProtKB-SubCell"/>
</dbReference>
<keyword evidence="8" id="KW-0802">TPR repeat</keyword>
<keyword evidence="6" id="KW-0677">Repeat</keyword>
<evidence type="ECO:0000256" key="10">
    <source>
        <dbReference type="ARBA" id="ARBA00023069"/>
    </source>
</evidence>
<dbReference type="SUPFAM" id="SSF82171">
    <property type="entry name" value="DPP6 N-terminal domain-like"/>
    <property type="match status" value="1"/>
</dbReference>
<dbReference type="GO" id="GO:0072657">
    <property type="term" value="P:protein localization to membrane"/>
    <property type="evidence" value="ECO:0007669"/>
    <property type="project" value="UniProtKB-ARBA"/>
</dbReference>
<dbReference type="FunFam" id="2.130.10.10:FF:000242">
    <property type="entry name" value="WD repeat domain 19, isoform CRA_a"/>
    <property type="match status" value="1"/>
</dbReference>
<feature type="domain" description="WDR19 WD40 repeat" evidence="17">
    <location>
        <begin position="361"/>
        <end position="493"/>
    </location>
</feature>
<evidence type="ECO:0000256" key="6">
    <source>
        <dbReference type="ARBA" id="ARBA00022737"/>
    </source>
</evidence>
<dbReference type="InterPro" id="IPR001680">
    <property type="entry name" value="WD40_rpt"/>
</dbReference>
<evidence type="ECO:0000256" key="4">
    <source>
        <dbReference type="ARBA" id="ARBA00022490"/>
    </source>
</evidence>
<keyword evidence="4" id="KW-0963">Cytoplasm</keyword>
<keyword evidence="7" id="KW-0970">Cilium biogenesis/degradation</keyword>
<evidence type="ECO:0000256" key="3">
    <source>
        <dbReference type="ARBA" id="ARBA00004504"/>
    </source>
</evidence>
<evidence type="ECO:0000256" key="13">
    <source>
        <dbReference type="ARBA" id="ARBA00053638"/>
    </source>
</evidence>
<protein>
    <recommendedName>
        <fullName evidence="15">WD repeat-containing protein 19</fullName>
    </recommendedName>
    <alternativeName>
        <fullName evidence="16">Intraflagellar transport 144 homolog</fullName>
    </alternativeName>
</protein>
<evidence type="ECO:0000256" key="7">
    <source>
        <dbReference type="ARBA" id="ARBA00022794"/>
    </source>
</evidence>
<dbReference type="InterPro" id="IPR011990">
    <property type="entry name" value="TPR-like_helical_dom_sf"/>
</dbReference>
<comment type="subcellular location">
    <subcellularLocation>
        <location evidence="2">Cell projection</location>
        <location evidence="2">Cilium</location>
        <location evidence="2">Flagellum</location>
    </subcellularLocation>
    <subcellularLocation>
        <location evidence="3">Cell projection</location>
        <location evidence="3">Cilium</location>
        <location evidence="3">Photoreceptor outer segment</location>
    </subcellularLocation>
    <subcellularLocation>
        <location evidence="1">Cytoplasm</location>
        <location evidence="1">Cytoskeleton</location>
        <location evidence="1">Cilium basal body</location>
    </subcellularLocation>
</comment>
<dbReference type="InterPro" id="IPR040379">
    <property type="entry name" value="WDR19/dyf-2"/>
</dbReference>
<dbReference type="Pfam" id="PF23389">
    <property type="entry name" value="Beta-prop_WDR19_1st"/>
    <property type="match status" value="1"/>
</dbReference>
<evidence type="ECO:0000256" key="2">
    <source>
        <dbReference type="ARBA" id="ARBA00004230"/>
    </source>
</evidence>
<proteinExistence type="predicted"/>
<evidence type="ECO:0000256" key="8">
    <source>
        <dbReference type="ARBA" id="ARBA00022803"/>
    </source>
</evidence>
<reference evidence="21" key="1">
    <citation type="submission" date="2025-08" db="UniProtKB">
        <authorList>
            <consortium name="Ensembl"/>
        </authorList>
    </citation>
    <scope>IDENTIFICATION</scope>
</reference>
<evidence type="ECO:0000259" key="19">
    <source>
        <dbReference type="Pfam" id="PF23389"/>
    </source>
</evidence>
<evidence type="ECO:0000256" key="16">
    <source>
        <dbReference type="ARBA" id="ARBA00075765"/>
    </source>
</evidence>
<organism evidence="21 22">
    <name type="scientific">Sus scrofa</name>
    <name type="common">Pig</name>
    <dbReference type="NCBI Taxonomy" id="9823"/>
    <lineage>
        <taxon>Eukaryota</taxon>
        <taxon>Metazoa</taxon>
        <taxon>Chordata</taxon>
        <taxon>Craniata</taxon>
        <taxon>Vertebrata</taxon>
        <taxon>Euteleostomi</taxon>
        <taxon>Mammalia</taxon>
        <taxon>Eutheria</taxon>
        <taxon>Laurasiatheria</taxon>
        <taxon>Artiodactyla</taxon>
        <taxon>Suina</taxon>
        <taxon>Suidae</taxon>
        <taxon>Sus</taxon>
    </lineage>
</organism>
<dbReference type="FunFam" id="1.25.40.470:FF:000009">
    <property type="entry name" value="WD repeat-containing protein 19 isoform X1"/>
    <property type="match status" value="1"/>
</dbReference>
<dbReference type="Ensembl" id="ENSSSCT00060064236.1">
    <property type="protein sequence ID" value="ENSSSCP00060027540.1"/>
    <property type="gene ID" value="ENSSSCG00060047296.1"/>
</dbReference>
<dbReference type="InterPro" id="IPR057855">
    <property type="entry name" value="Beta-prop_WDR19_1st"/>
</dbReference>
<accession>A0A8D2BLJ2</accession>
<evidence type="ECO:0000256" key="12">
    <source>
        <dbReference type="ARBA" id="ARBA00023273"/>
    </source>
</evidence>
<keyword evidence="10" id="KW-0969">Cilium</keyword>
<feature type="domain" description="IF140/IFT172/WDR19 TPR" evidence="20">
    <location>
        <begin position="614"/>
        <end position="991"/>
    </location>
</feature>
<dbReference type="Pfam" id="PF23146">
    <property type="entry name" value="Zf_IFT144_1st"/>
    <property type="match status" value="1"/>
</dbReference>
<keyword evidence="5" id="KW-0853">WD repeat</keyword>
<evidence type="ECO:0000256" key="1">
    <source>
        <dbReference type="ARBA" id="ARBA00004120"/>
    </source>
</evidence>
<evidence type="ECO:0000313" key="22">
    <source>
        <dbReference type="Proteomes" id="UP000694723"/>
    </source>
</evidence>
<evidence type="ECO:0000259" key="18">
    <source>
        <dbReference type="Pfam" id="PF23145"/>
    </source>
</evidence>
<dbReference type="GO" id="GO:0030991">
    <property type="term" value="C:intraciliary transport particle A"/>
    <property type="evidence" value="ECO:0007669"/>
    <property type="project" value="UniProtKB-ARBA"/>
</dbReference>
<evidence type="ECO:0000256" key="9">
    <source>
        <dbReference type="ARBA" id="ARBA00022846"/>
    </source>
</evidence>
<evidence type="ECO:0000313" key="21">
    <source>
        <dbReference type="Ensembl" id="ENSSSCP00060027540.1"/>
    </source>
</evidence>
<evidence type="ECO:0000259" key="20">
    <source>
        <dbReference type="Pfam" id="PF24762"/>
    </source>
</evidence>
<dbReference type="FunFam" id="1.25.40.470:FF:000006">
    <property type="entry name" value="WD repeat-containing protein 19 isoform X1"/>
    <property type="match status" value="1"/>
</dbReference>
<dbReference type="Proteomes" id="UP000694723">
    <property type="component" value="Unplaced"/>
</dbReference>
<dbReference type="Pfam" id="PF15911">
    <property type="entry name" value="Beta-prop_WDR19_2nd"/>
    <property type="match status" value="2"/>
</dbReference>
<keyword evidence="9" id="KW-0282">Flagellum</keyword>
<dbReference type="SMART" id="SM00320">
    <property type="entry name" value="WD40"/>
    <property type="match status" value="6"/>
</dbReference>
<comment type="subunit">
    <text evidence="14">Component of the IFT complex A (IFT-A) complex. IFT-A complex is divided into a core subcomplex composed of IFT122:IFT140:WDR19 which is associated with TULP3 and a peripheral subcomplex composed of IFT43:WDR35:TTC21B. Interacts (via C-terminal region) with IFT122 (via C-terminal region). Interacts with BBS1. Interacts with TTC25.</text>
</comment>
<evidence type="ECO:0000259" key="17">
    <source>
        <dbReference type="Pfam" id="PF15911"/>
    </source>
</evidence>
<dbReference type="GO" id="GO:0031514">
    <property type="term" value="C:motile cilium"/>
    <property type="evidence" value="ECO:0007669"/>
    <property type="project" value="UniProtKB-SubCell"/>
</dbReference>
<evidence type="ECO:0000256" key="14">
    <source>
        <dbReference type="ARBA" id="ARBA00064891"/>
    </source>
</evidence>
<dbReference type="Gene3D" id="1.25.40.470">
    <property type="match status" value="2"/>
</dbReference>
<dbReference type="Gene3D" id="2.130.10.10">
    <property type="entry name" value="YVTN repeat-like/Quinoprotein amine dehydrogenase"/>
    <property type="match status" value="1"/>
</dbReference>
<evidence type="ECO:0000256" key="5">
    <source>
        <dbReference type="ARBA" id="ARBA00022574"/>
    </source>
</evidence>
<evidence type="ECO:0000256" key="11">
    <source>
        <dbReference type="ARBA" id="ARBA00023212"/>
    </source>
</evidence>